<dbReference type="AlphaFoldDB" id="A0A4V6PK95"/>
<dbReference type="EMBL" id="SMSJ01000102">
    <property type="protein sequence ID" value="TDH58685.1"/>
    <property type="molecule type" value="Genomic_DNA"/>
</dbReference>
<dbReference type="OrthoDB" id="10730at2"/>
<evidence type="ECO:0000313" key="2">
    <source>
        <dbReference type="EMBL" id="TDH58685.1"/>
    </source>
</evidence>
<evidence type="ECO:0000313" key="3">
    <source>
        <dbReference type="Proteomes" id="UP000295096"/>
    </source>
</evidence>
<reference evidence="2 3" key="1">
    <citation type="journal article" date="2016" name="J. Microbiol.">
        <title>Dankookia rubra gen. nov., sp. nov., an alphaproteobacterium isolated from sediment of a shallow stream.</title>
        <authorList>
            <person name="Kim W.H."/>
            <person name="Kim D.H."/>
            <person name="Kang K."/>
            <person name="Ahn T.Y."/>
        </authorList>
    </citation>
    <scope>NUCLEOTIDE SEQUENCE [LARGE SCALE GENOMIC DNA]</scope>
    <source>
        <strain evidence="2 3">JCM30602</strain>
    </source>
</reference>
<evidence type="ECO:0000259" key="1">
    <source>
        <dbReference type="Pfam" id="PF03537"/>
    </source>
</evidence>
<dbReference type="Pfam" id="PF03537">
    <property type="entry name" value="Glyco_hydro_114"/>
    <property type="match status" value="1"/>
</dbReference>
<feature type="domain" description="Glycoside-hydrolase family GH114 TIM-barrel" evidence="1">
    <location>
        <begin position="61"/>
        <end position="293"/>
    </location>
</feature>
<dbReference type="Gene3D" id="3.20.20.70">
    <property type="entry name" value="Aldolase class I"/>
    <property type="match status" value="1"/>
</dbReference>
<dbReference type="Proteomes" id="UP000295096">
    <property type="component" value="Unassembled WGS sequence"/>
</dbReference>
<dbReference type="InterPro" id="IPR004352">
    <property type="entry name" value="GH114_TIM-barrel"/>
</dbReference>
<dbReference type="PANTHER" id="PTHR35882">
    <property type="entry name" value="PELA"/>
    <property type="match status" value="1"/>
</dbReference>
<dbReference type="SUPFAM" id="SSF51445">
    <property type="entry name" value="(Trans)glycosidases"/>
    <property type="match status" value="1"/>
</dbReference>
<keyword evidence="3" id="KW-1185">Reference proteome</keyword>
<sequence>MFAQEVHLLSESWQKSISARARLPLLATFALTYAATQRPSGAAAGTRERFLVCYSRDDLAAIQNYDLAVLDSDIDADLSGRQNPAAILLGYLSLGELHRGRGYFPDVSRDGVLFDANPNWPDAQFVDMRAARWRDRIVTQLVPAILARGFSGLFFDTLDNAEFLETRNPVRFSGMVEGAADLVRSVRHHFPNVPIMINRGYAVLPRIAGKFDMLLGESVRTTFDAKSRSYQLVSEAGYLWQVERMRRARERDPHLRLFSLDYWDPEDRDGIARIYTGQRANSFIPYVGTFDLTSIVTEP</sequence>
<gene>
    <name evidence="2" type="ORF">E2C06_31305</name>
</gene>
<dbReference type="InterPro" id="IPR013785">
    <property type="entry name" value="Aldolase_TIM"/>
</dbReference>
<accession>A0A4V6PK95</accession>
<protein>
    <recommendedName>
        <fullName evidence="1">Glycoside-hydrolase family GH114 TIM-barrel domain-containing protein</fullName>
    </recommendedName>
</protein>
<organism evidence="2 3">
    <name type="scientific">Dankookia rubra</name>
    <dbReference type="NCBI Taxonomy" id="1442381"/>
    <lineage>
        <taxon>Bacteria</taxon>
        <taxon>Pseudomonadati</taxon>
        <taxon>Pseudomonadota</taxon>
        <taxon>Alphaproteobacteria</taxon>
        <taxon>Acetobacterales</taxon>
        <taxon>Roseomonadaceae</taxon>
        <taxon>Dankookia</taxon>
    </lineage>
</organism>
<dbReference type="InterPro" id="IPR017853">
    <property type="entry name" value="GH"/>
</dbReference>
<name>A0A4V6PK95_9PROT</name>
<proteinExistence type="predicted"/>
<dbReference type="PANTHER" id="PTHR35882:SF2">
    <property type="entry name" value="PELA"/>
    <property type="match status" value="1"/>
</dbReference>
<comment type="caution">
    <text evidence="2">The sequence shown here is derived from an EMBL/GenBank/DDBJ whole genome shotgun (WGS) entry which is preliminary data.</text>
</comment>